<dbReference type="Proteomes" id="UP001596512">
    <property type="component" value="Unassembled WGS sequence"/>
</dbReference>
<organism evidence="2 3">
    <name type="scientific">Actinokineospora soli</name>
    <dbReference type="NCBI Taxonomy" id="1048753"/>
    <lineage>
        <taxon>Bacteria</taxon>
        <taxon>Bacillati</taxon>
        <taxon>Actinomycetota</taxon>
        <taxon>Actinomycetes</taxon>
        <taxon>Pseudonocardiales</taxon>
        <taxon>Pseudonocardiaceae</taxon>
        <taxon>Actinokineospora</taxon>
    </lineage>
</organism>
<keyword evidence="3" id="KW-1185">Reference proteome</keyword>
<dbReference type="EMBL" id="JBHTEY010000004">
    <property type="protein sequence ID" value="MFC7618529.1"/>
    <property type="molecule type" value="Genomic_DNA"/>
</dbReference>
<accession>A0ABW2TYT3</accession>
<evidence type="ECO:0000313" key="3">
    <source>
        <dbReference type="Proteomes" id="UP001596512"/>
    </source>
</evidence>
<evidence type="ECO:0000256" key="1">
    <source>
        <dbReference type="SAM" id="MobiDB-lite"/>
    </source>
</evidence>
<feature type="region of interest" description="Disordered" evidence="1">
    <location>
        <begin position="31"/>
        <end position="56"/>
    </location>
</feature>
<proteinExistence type="predicted"/>
<reference evidence="3" key="1">
    <citation type="journal article" date="2019" name="Int. J. Syst. Evol. Microbiol.">
        <title>The Global Catalogue of Microorganisms (GCM) 10K type strain sequencing project: providing services to taxonomists for standard genome sequencing and annotation.</title>
        <authorList>
            <consortium name="The Broad Institute Genomics Platform"/>
            <consortium name="The Broad Institute Genome Sequencing Center for Infectious Disease"/>
            <person name="Wu L."/>
            <person name="Ma J."/>
        </authorList>
    </citation>
    <scope>NUCLEOTIDE SEQUENCE [LARGE SCALE GENOMIC DNA]</scope>
    <source>
        <strain evidence="3">JCM 17695</strain>
    </source>
</reference>
<gene>
    <name evidence="2" type="ORF">ACFQV2_39535</name>
</gene>
<comment type="caution">
    <text evidence="2">The sequence shown here is derived from an EMBL/GenBank/DDBJ whole genome shotgun (WGS) entry which is preliminary data.</text>
</comment>
<evidence type="ECO:0000313" key="2">
    <source>
        <dbReference type="EMBL" id="MFC7618529.1"/>
    </source>
</evidence>
<name>A0ABW2TYT3_9PSEU</name>
<sequence>MRTRLLMIAACVGAVLVLGTSMAFSWPVEVRGGGGSDAPTPEDERLLAFDSPRARA</sequence>
<protein>
    <submittedName>
        <fullName evidence="2">Uncharacterized protein</fullName>
    </submittedName>
</protein>